<dbReference type="PANTHER" id="PTHR24198">
    <property type="entry name" value="ANKYRIN REPEAT AND PROTEIN KINASE DOMAIN-CONTAINING PROTEIN"/>
    <property type="match status" value="1"/>
</dbReference>
<dbReference type="PROSITE" id="PS50097">
    <property type="entry name" value="BTB"/>
    <property type="match status" value="1"/>
</dbReference>
<dbReference type="Gene3D" id="1.25.40.20">
    <property type="entry name" value="Ankyrin repeat-containing domain"/>
    <property type="match status" value="3"/>
</dbReference>
<comment type="caution">
    <text evidence="6">The sequence shown here is derived from an EMBL/GenBank/DDBJ whole genome shotgun (WGS) entry which is preliminary data.</text>
</comment>
<reference evidence="6" key="1">
    <citation type="submission" date="2022-08" db="EMBL/GenBank/DDBJ databases">
        <title>Novel sulphate-reducing endosymbionts in the free-living metamonad Anaeramoeba.</title>
        <authorList>
            <person name="Jerlstrom-Hultqvist J."/>
            <person name="Cepicka I."/>
            <person name="Gallot-Lavallee L."/>
            <person name="Salas-Leiva D."/>
            <person name="Curtis B.A."/>
            <person name="Zahonova K."/>
            <person name="Pipaliya S."/>
            <person name="Dacks J."/>
            <person name="Roger A.J."/>
        </authorList>
    </citation>
    <scope>NUCLEOTIDE SEQUENCE</scope>
    <source>
        <strain evidence="6">Busselton2</strain>
    </source>
</reference>
<dbReference type="AlphaFoldDB" id="A0AAV7ZKI6"/>
<protein>
    <submittedName>
        <fullName evidence="6">Ankyrin repeat-containing protein</fullName>
    </submittedName>
</protein>
<feature type="compositionally biased region" description="Basic residues" evidence="4">
    <location>
        <begin position="387"/>
        <end position="407"/>
    </location>
</feature>
<dbReference type="SMART" id="SM00248">
    <property type="entry name" value="ANK"/>
    <property type="match status" value="6"/>
</dbReference>
<dbReference type="SUPFAM" id="SSF54695">
    <property type="entry name" value="POZ domain"/>
    <property type="match status" value="1"/>
</dbReference>
<keyword evidence="1" id="KW-0677">Repeat</keyword>
<evidence type="ECO:0000313" key="6">
    <source>
        <dbReference type="EMBL" id="KAJ3441785.1"/>
    </source>
</evidence>
<dbReference type="InterPro" id="IPR002110">
    <property type="entry name" value="Ankyrin_rpt"/>
</dbReference>
<dbReference type="InterPro" id="IPR036770">
    <property type="entry name" value="Ankyrin_rpt-contain_sf"/>
</dbReference>
<name>A0AAV7ZKI6_9EUKA</name>
<feature type="compositionally biased region" description="Acidic residues" evidence="4">
    <location>
        <begin position="414"/>
        <end position="423"/>
    </location>
</feature>
<keyword evidence="2 3" id="KW-0040">ANK repeat</keyword>
<evidence type="ECO:0000256" key="2">
    <source>
        <dbReference type="ARBA" id="ARBA00023043"/>
    </source>
</evidence>
<feature type="repeat" description="ANK" evidence="3">
    <location>
        <begin position="173"/>
        <end position="209"/>
    </location>
</feature>
<evidence type="ECO:0000256" key="3">
    <source>
        <dbReference type="PROSITE-ProRule" id="PRU00023"/>
    </source>
</evidence>
<dbReference type="Pfam" id="PF00651">
    <property type="entry name" value="BTB"/>
    <property type="match status" value="1"/>
</dbReference>
<organism evidence="6 7">
    <name type="scientific">Anaeramoeba flamelloides</name>
    <dbReference type="NCBI Taxonomy" id="1746091"/>
    <lineage>
        <taxon>Eukaryota</taxon>
        <taxon>Metamonada</taxon>
        <taxon>Anaeramoebidae</taxon>
        <taxon>Anaeramoeba</taxon>
    </lineage>
</organism>
<dbReference type="PANTHER" id="PTHR24198:SF165">
    <property type="entry name" value="ANKYRIN REPEAT-CONTAINING PROTEIN-RELATED"/>
    <property type="match status" value="1"/>
</dbReference>
<dbReference type="PROSITE" id="PS50088">
    <property type="entry name" value="ANK_REPEAT"/>
    <property type="match status" value="1"/>
</dbReference>
<dbReference type="InterPro" id="IPR000210">
    <property type="entry name" value="BTB/POZ_dom"/>
</dbReference>
<sequence length="580" mass="69183">MLICDRKNVNLKIIKLFFKNNANPNQKKNTFSRSAFSILCNQKKKDYKILKYFLENGADPNFFCSFCDTPFTRVCCSKKIPDISIFELFFDHGANPNLQNTNNISPFGYLSERNPDLKILELFLKNGAEPNMPIDKDEETPFHEICRRNVPYNRELFELFLKYGADINKKSYYQDTPFHYYCKRRSLPIKKEILQLFIKNGANINQLNKYKRTSFHCYCQACNEPDFKIIKFFLKNGADPNQLDHFDKSAKFYAFEKLRYKKKKINVNPKYHLLKQLFEVNFDSLQEDFLTFFNNKEFTDCEIKGIKFHKFIVEWRLKKNINRIIEVLNKYPKKNINHFLIWIYSDQIPKKNNGGGNDDDDDNKSVQDWSQRKKVSRKNVEEGMKKEKLRNKKKKIEQRGGRKKKKEKGIEIQIDNDNENENENENKNKNENEEDNFIQFQKIINEFDITFKTLKKNFKLRKSMINLYEAEDLKDFEIIINKKTNLKIKMHLFMLLSRSGLFRGMISSINDPNINSIQDYTKLPLQSLHLIFKYLYTGKIDTKSLNKQNIDDLIYYSNYYQLNPKCSLNYLLNSKKELIK</sequence>
<feature type="domain" description="BTB" evidence="5">
    <location>
        <begin position="474"/>
        <end position="544"/>
    </location>
</feature>
<evidence type="ECO:0000313" key="7">
    <source>
        <dbReference type="Proteomes" id="UP001146793"/>
    </source>
</evidence>
<evidence type="ECO:0000259" key="5">
    <source>
        <dbReference type="PROSITE" id="PS50097"/>
    </source>
</evidence>
<accession>A0AAV7ZKI6</accession>
<dbReference type="Pfam" id="PF12796">
    <property type="entry name" value="Ank_2"/>
    <property type="match status" value="1"/>
</dbReference>
<feature type="region of interest" description="Disordered" evidence="4">
    <location>
        <begin position="352"/>
        <end position="433"/>
    </location>
</feature>
<dbReference type="CDD" id="cd18186">
    <property type="entry name" value="BTB_POZ_ZBTB_KLHL-like"/>
    <property type="match status" value="1"/>
</dbReference>
<evidence type="ECO:0000256" key="4">
    <source>
        <dbReference type="SAM" id="MobiDB-lite"/>
    </source>
</evidence>
<dbReference type="Gene3D" id="3.30.710.10">
    <property type="entry name" value="Potassium Channel Kv1.1, Chain A"/>
    <property type="match status" value="1"/>
</dbReference>
<proteinExistence type="predicted"/>
<dbReference type="SUPFAM" id="SSF48403">
    <property type="entry name" value="Ankyrin repeat"/>
    <property type="match status" value="1"/>
</dbReference>
<dbReference type="InterPro" id="IPR011333">
    <property type="entry name" value="SKP1/BTB/POZ_sf"/>
</dbReference>
<gene>
    <name evidence="6" type="ORF">M0812_13800</name>
</gene>
<evidence type="ECO:0000256" key="1">
    <source>
        <dbReference type="ARBA" id="ARBA00022737"/>
    </source>
</evidence>
<dbReference type="EMBL" id="JANTQA010000029">
    <property type="protein sequence ID" value="KAJ3441785.1"/>
    <property type="molecule type" value="Genomic_DNA"/>
</dbReference>
<dbReference type="Proteomes" id="UP001146793">
    <property type="component" value="Unassembled WGS sequence"/>
</dbReference>